<evidence type="ECO:0000313" key="4">
    <source>
        <dbReference type="Proteomes" id="UP000307000"/>
    </source>
</evidence>
<feature type="domain" description="XdhC- CoxI" evidence="1">
    <location>
        <begin position="17"/>
        <end position="81"/>
    </location>
</feature>
<feature type="domain" description="XdhC Rossmann" evidence="2">
    <location>
        <begin position="207"/>
        <end position="352"/>
    </location>
</feature>
<evidence type="ECO:0000259" key="1">
    <source>
        <dbReference type="Pfam" id="PF02625"/>
    </source>
</evidence>
<dbReference type="InterPro" id="IPR003777">
    <property type="entry name" value="XdhC_CoxI"/>
</dbReference>
<proteinExistence type="predicted"/>
<dbReference type="InterPro" id="IPR027051">
    <property type="entry name" value="XdhC_Rossmann_dom"/>
</dbReference>
<organism evidence="3 4">
    <name type="scientific">Glutamicibacter creatinolyticus</name>
    <dbReference type="NCBI Taxonomy" id="162496"/>
    <lineage>
        <taxon>Bacteria</taxon>
        <taxon>Bacillati</taxon>
        <taxon>Actinomycetota</taxon>
        <taxon>Actinomycetes</taxon>
        <taxon>Micrococcales</taxon>
        <taxon>Micrococcaceae</taxon>
        <taxon>Glutamicibacter</taxon>
    </lineage>
</organism>
<dbReference type="PANTHER" id="PTHR30388">
    <property type="entry name" value="ALDEHYDE OXIDOREDUCTASE MOLYBDENUM COFACTOR ASSEMBLY PROTEIN"/>
    <property type="match status" value="1"/>
</dbReference>
<gene>
    <name evidence="3" type="ORF">GcLGCM259_1983</name>
</gene>
<evidence type="ECO:0000313" key="3">
    <source>
        <dbReference type="EMBL" id="QCY47698.1"/>
    </source>
</evidence>
<dbReference type="EMBL" id="CP034412">
    <property type="protein sequence ID" value="QCY47698.1"/>
    <property type="molecule type" value="Genomic_DNA"/>
</dbReference>
<reference evidence="3 4" key="1">
    <citation type="submission" date="2018-12" db="EMBL/GenBank/DDBJ databases">
        <title>Complete Genome Sequence of Glutamicibacter creatinolyticus strain LGCM259,isolated from an abscess of a 12-year-old mare in Italy.</title>
        <authorList>
            <person name="Santos R.G."/>
            <person name="Silva A.L."/>
            <person name="Seyffert N."/>
            <person name="Castro T.L.P."/>
            <person name="Attili A.R."/>
            <person name="Rifici C."/>
            <person name="Mazzullo G."/>
            <person name="Brenig B."/>
            <person name="Venanzi F."/>
            <person name="Azevedo V."/>
        </authorList>
    </citation>
    <scope>NUCLEOTIDE SEQUENCE [LARGE SCALE GENOMIC DNA]</scope>
    <source>
        <strain evidence="3 4">LGCM 259</strain>
    </source>
</reference>
<accession>A0A5B7WUJ0</accession>
<dbReference type="InterPro" id="IPR052698">
    <property type="entry name" value="MoCofactor_Util/Proc"/>
</dbReference>
<dbReference type="AlphaFoldDB" id="A0A5B7WUJ0"/>
<sequence length="379" mass="39197">MLDILFAAQQRLFDLDNPRDVAVATIVAVQGSAPRPVGTSMLVDSTGAVQGSLSGGCVEGAVFEACQDALASGEPAVHAFGYSDEDAFAVGLMCGGAIEVLVQPFLAGGRGLARSASQADPVAVIMPLPSADREHASHAVEVRANDENELLAALEPLVPPAALPAAASQTAAMIRNERTGTVRIAVPGDNRVRLELFVESRVTPAHLVVVGANAFGQALVEAARPLGYRITVCDPRSAFADPAAFPGAEVAQAWPHHFLARAADAGDLDVRSMICILTHDPKIDIPALQFALGLGVGYVGAMGSRRSDRDRRCALRQAGVDDQALERLHSPIGLGLGAQTPAEVAVSILAEILAVQGGQAQILPLSHGTQPLHPSTPGG</sequence>
<name>A0A5B7WUJ0_9MICC</name>
<dbReference type="RefSeq" id="WP_138926554.1">
    <property type="nucleotide sequence ID" value="NZ_CP034412.1"/>
</dbReference>
<keyword evidence="4" id="KW-1185">Reference proteome</keyword>
<dbReference type="Pfam" id="PF02625">
    <property type="entry name" value="XdhC_CoxI"/>
    <property type="match status" value="1"/>
</dbReference>
<dbReference type="KEGG" id="gcr:GcLGCM259_1983"/>
<dbReference type="Gene3D" id="3.40.50.720">
    <property type="entry name" value="NAD(P)-binding Rossmann-like Domain"/>
    <property type="match status" value="1"/>
</dbReference>
<dbReference type="PANTHER" id="PTHR30388:SF4">
    <property type="entry name" value="MOLYBDENUM COFACTOR INSERTION CHAPERONE PAOD"/>
    <property type="match status" value="1"/>
</dbReference>
<evidence type="ECO:0000259" key="2">
    <source>
        <dbReference type="Pfam" id="PF13478"/>
    </source>
</evidence>
<protein>
    <submittedName>
        <fullName evidence="3">XdhC/CoxI family protein</fullName>
    </submittedName>
</protein>
<dbReference type="Proteomes" id="UP000307000">
    <property type="component" value="Chromosome"/>
</dbReference>
<dbReference type="Pfam" id="PF13478">
    <property type="entry name" value="XdhC_C"/>
    <property type="match status" value="1"/>
</dbReference>